<keyword evidence="3 8" id="KW-0540">Nuclease</keyword>
<dbReference type="InterPro" id="IPR022907">
    <property type="entry name" value="VapC_family"/>
</dbReference>
<evidence type="ECO:0000256" key="1">
    <source>
        <dbReference type="ARBA" id="ARBA00001946"/>
    </source>
</evidence>
<keyword evidence="5 8" id="KW-0378">Hydrolase</keyword>
<evidence type="ECO:0000256" key="3">
    <source>
        <dbReference type="ARBA" id="ARBA00022722"/>
    </source>
</evidence>
<dbReference type="SUPFAM" id="SSF88723">
    <property type="entry name" value="PIN domain-like"/>
    <property type="match status" value="1"/>
</dbReference>
<dbReference type="Gene3D" id="3.40.50.1010">
    <property type="entry name" value="5'-nuclease"/>
    <property type="match status" value="1"/>
</dbReference>
<evidence type="ECO:0000256" key="4">
    <source>
        <dbReference type="ARBA" id="ARBA00022723"/>
    </source>
</evidence>
<gene>
    <name evidence="8" type="primary">vapC</name>
    <name evidence="10" type="ORF">SAMN05421644_1524</name>
</gene>
<dbReference type="InterPro" id="IPR050556">
    <property type="entry name" value="Type_II_TA_system_RNase"/>
</dbReference>
<keyword evidence="4 8" id="KW-0479">Metal-binding</keyword>
<keyword evidence="6 8" id="KW-0460">Magnesium</keyword>
<dbReference type="GO" id="GO:0000287">
    <property type="term" value="F:magnesium ion binding"/>
    <property type="evidence" value="ECO:0007669"/>
    <property type="project" value="UniProtKB-UniRule"/>
</dbReference>
<evidence type="ECO:0000313" key="11">
    <source>
        <dbReference type="Proteomes" id="UP000198672"/>
    </source>
</evidence>
<dbReference type="OrthoDB" id="532510at2"/>
<organism evidence="10 11">
    <name type="scientific">Allochromatium warmingii</name>
    <name type="common">Chromatium warmingii</name>
    <dbReference type="NCBI Taxonomy" id="61595"/>
    <lineage>
        <taxon>Bacteria</taxon>
        <taxon>Pseudomonadati</taxon>
        <taxon>Pseudomonadota</taxon>
        <taxon>Gammaproteobacteria</taxon>
        <taxon>Chromatiales</taxon>
        <taxon>Chromatiaceae</taxon>
        <taxon>Allochromatium</taxon>
    </lineage>
</organism>
<dbReference type="CDD" id="cd18737">
    <property type="entry name" value="PIN_VapC4-5_FitB-like"/>
    <property type="match status" value="1"/>
</dbReference>
<evidence type="ECO:0000259" key="9">
    <source>
        <dbReference type="Pfam" id="PF01850"/>
    </source>
</evidence>
<keyword evidence="11" id="KW-1185">Reference proteome</keyword>
<feature type="binding site" evidence="8">
    <location>
        <position position="85"/>
    </location>
    <ligand>
        <name>Mg(2+)</name>
        <dbReference type="ChEBI" id="CHEBI:18420"/>
    </ligand>
</feature>
<keyword evidence="8" id="KW-0800">Toxin</keyword>
<evidence type="ECO:0000313" key="10">
    <source>
        <dbReference type="EMBL" id="SDY34626.1"/>
    </source>
</evidence>
<dbReference type="PANTHER" id="PTHR33653">
    <property type="entry name" value="RIBONUCLEASE VAPC2"/>
    <property type="match status" value="1"/>
</dbReference>
<evidence type="ECO:0000256" key="2">
    <source>
        <dbReference type="ARBA" id="ARBA00022649"/>
    </source>
</evidence>
<dbReference type="STRING" id="61595.SAMN05421644_1524"/>
<dbReference type="InterPro" id="IPR029060">
    <property type="entry name" value="PIN-like_dom_sf"/>
</dbReference>
<comment type="cofactor">
    <cofactor evidence="1 8">
        <name>Mg(2+)</name>
        <dbReference type="ChEBI" id="CHEBI:18420"/>
    </cofactor>
</comment>
<evidence type="ECO:0000256" key="8">
    <source>
        <dbReference type="HAMAP-Rule" id="MF_00265"/>
    </source>
</evidence>
<dbReference type="GO" id="GO:0016787">
    <property type="term" value="F:hydrolase activity"/>
    <property type="evidence" value="ECO:0007669"/>
    <property type="project" value="UniProtKB-KW"/>
</dbReference>
<evidence type="ECO:0000256" key="6">
    <source>
        <dbReference type="ARBA" id="ARBA00022842"/>
    </source>
</evidence>
<comment type="similarity">
    <text evidence="7 8">Belongs to the PINc/VapC protein family.</text>
</comment>
<dbReference type="RefSeq" id="WP_091335078.1">
    <property type="nucleotide sequence ID" value="NZ_FNOW01000052.1"/>
</dbReference>
<dbReference type="InterPro" id="IPR002716">
    <property type="entry name" value="PIN_dom"/>
</dbReference>
<feature type="binding site" evidence="8">
    <location>
        <position position="6"/>
    </location>
    <ligand>
        <name>Mg(2+)</name>
        <dbReference type="ChEBI" id="CHEBI:18420"/>
    </ligand>
</feature>
<dbReference type="AlphaFoldDB" id="A0A1H3J3W3"/>
<comment type="function">
    <text evidence="8">Toxic component of a toxin-antitoxin (TA) system. An RNase.</text>
</comment>
<dbReference type="PANTHER" id="PTHR33653:SF1">
    <property type="entry name" value="RIBONUCLEASE VAPC2"/>
    <property type="match status" value="1"/>
</dbReference>
<dbReference type="Pfam" id="PF01850">
    <property type="entry name" value="PIN"/>
    <property type="match status" value="1"/>
</dbReference>
<dbReference type="EC" id="3.1.-.-" evidence="8"/>
<sequence>MKALFDTNILIDYLNGIDVARQEIARYEYASISLITWMEVLVGATAEEELIVREFLHRFQVLDIDQAVAEQAITLRKVRRIKLPDAIVQATAIVAGMVLITRNTKDFPEDDAGIRVPYRLDPAPPSS</sequence>
<reference evidence="11" key="1">
    <citation type="submission" date="2016-10" db="EMBL/GenBank/DDBJ databases">
        <authorList>
            <person name="Varghese N."/>
            <person name="Submissions S."/>
        </authorList>
    </citation>
    <scope>NUCLEOTIDE SEQUENCE [LARGE SCALE GENOMIC DNA]</scope>
    <source>
        <strain evidence="11">DSM 173</strain>
    </source>
</reference>
<keyword evidence="2 8" id="KW-1277">Toxin-antitoxin system</keyword>
<dbReference type="GO" id="GO:0090729">
    <property type="term" value="F:toxin activity"/>
    <property type="evidence" value="ECO:0007669"/>
    <property type="project" value="UniProtKB-KW"/>
</dbReference>
<dbReference type="HAMAP" id="MF_00265">
    <property type="entry name" value="VapC_Nob1"/>
    <property type="match status" value="1"/>
</dbReference>
<dbReference type="GO" id="GO:0004540">
    <property type="term" value="F:RNA nuclease activity"/>
    <property type="evidence" value="ECO:0007669"/>
    <property type="project" value="InterPro"/>
</dbReference>
<proteinExistence type="inferred from homology"/>
<dbReference type="EMBL" id="FNOW01000052">
    <property type="protein sequence ID" value="SDY34626.1"/>
    <property type="molecule type" value="Genomic_DNA"/>
</dbReference>
<dbReference type="Proteomes" id="UP000198672">
    <property type="component" value="Unassembled WGS sequence"/>
</dbReference>
<name>A0A1H3J3W3_ALLWA</name>
<accession>A0A1H3J3W3</accession>
<evidence type="ECO:0000256" key="7">
    <source>
        <dbReference type="ARBA" id="ARBA00038093"/>
    </source>
</evidence>
<evidence type="ECO:0000256" key="5">
    <source>
        <dbReference type="ARBA" id="ARBA00022801"/>
    </source>
</evidence>
<protein>
    <recommendedName>
        <fullName evidence="8">Ribonuclease VapC</fullName>
        <shortName evidence="8">RNase VapC</shortName>
        <ecNumber evidence="8">3.1.-.-</ecNumber>
    </recommendedName>
    <alternativeName>
        <fullName evidence="8">Toxin VapC</fullName>
    </alternativeName>
</protein>
<feature type="domain" description="PIN" evidence="9">
    <location>
        <begin position="4"/>
        <end position="105"/>
    </location>
</feature>